<reference evidence="2 3" key="1">
    <citation type="journal article" date="2016" name="Sci. Rep.">
        <title>The genome sequence of the outbreeding globe artichoke constructed de novo incorporating a phase-aware low-pass sequencing strategy of F1 progeny.</title>
        <authorList>
            <person name="Scaglione D."/>
            <person name="Reyes-Chin-Wo S."/>
            <person name="Acquadro A."/>
            <person name="Froenicke L."/>
            <person name="Portis E."/>
            <person name="Beitel C."/>
            <person name="Tirone M."/>
            <person name="Mauro R."/>
            <person name="Lo Monaco A."/>
            <person name="Mauromicale G."/>
            <person name="Faccioli P."/>
            <person name="Cattivelli L."/>
            <person name="Rieseberg L."/>
            <person name="Michelmore R."/>
            <person name="Lanteri S."/>
        </authorList>
    </citation>
    <scope>NUCLEOTIDE SEQUENCE [LARGE SCALE GENOMIC DNA]</scope>
    <source>
        <strain evidence="2">2C</strain>
    </source>
</reference>
<evidence type="ECO:0000256" key="1">
    <source>
        <dbReference type="SAM" id="SignalP"/>
    </source>
</evidence>
<feature type="chain" id="PRO_5007159955" evidence="1">
    <location>
        <begin position="23"/>
        <end position="72"/>
    </location>
</feature>
<organism evidence="2 3">
    <name type="scientific">Cynara cardunculus var. scolymus</name>
    <name type="common">Globe artichoke</name>
    <name type="synonym">Cynara scolymus</name>
    <dbReference type="NCBI Taxonomy" id="59895"/>
    <lineage>
        <taxon>Eukaryota</taxon>
        <taxon>Viridiplantae</taxon>
        <taxon>Streptophyta</taxon>
        <taxon>Embryophyta</taxon>
        <taxon>Tracheophyta</taxon>
        <taxon>Spermatophyta</taxon>
        <taxon>Magnoliopsida</taxon>
        <taxon>eudicotyledons</taxon>
        <taxon>Gunneridae</taxon>
        <taxon>Pentapetalae</taxon>
        <taxon>asterids</taxon>
        <taxon>campanulids</taxon>
        <taxon>Asterales</taxon>
        <taxon>Asteraceae</taxon>
        <taxon>Carduoideae</taxon>
        <taxon>Cardueae</taxon>
        <taxon>Carduinae</taxon>
        <taxon>Cynara</taxon>
    </lineage>
</organism>
<comment type="caution">
    <text evidence="2">The sequence shown here is derived from an EMBL/GenBank/DDBJ whole genome shotgun (WGS) entry which is preliminary data.</text>
</comment>
<dbReference type="AlphaFoldDB" id="A0A118K4G6"/>
<dbReference type="Proteomes" id="UP000243975">
    <property type="component" value="Unassembled WGS sequence"/>
</dbReference>
<accession>A0A118K4G6</accession>
<feature type="signal peptide" evidence="1">
    <location>
        <begin position="1"/>
        <end position="22"/>
    </location>
</feature>
<evidence type="ECO:0000313" key="2">
    <source>
        <dbReference type="EMBL" id="KVI07440.1"/>
    </source>
</evidence>
<keyword evidence="1" id="KW-0732">Signal</keyword>
<proteinExistence type="predicted"/>
<protein>
    <submittedName>
        <fullName evidence="2">Uncharacterized protein</fullName>
    </submittedName>
</protein>
<dbReference type="Gramene" id="KVI07440">
    <property type="protein sequence ID" value="KVI07440"/>
    <property type="gene ID" value="Ccrd_014244"/>
</dbReference>
<gene>
    <name evidence="2" type="ORF">Ccrd_014244</name>
</gene>
<evidence type="ECO:0000313" key="3">
    <source>
        <dbReference type="Proteomes" id="UP000243975"/>
    </source>
</evidence>
<dbReference type="EMBL" id="LEKV01001507">
    <property type="protein sequence ID" value="KVI07440.1"/>
    <property type="molecule type" value="Genomic_DNA"/>
</dbReference>
<name>A0A118K4G6_CYNCS</name>
<keyword evidence="3" id="KW-1185">Reference proteome</keyword>
<sequence>MKSNRLFLFLVILFAFVLITSAGRTLDTTFQSQNEKPKGDDVVKAEKAVQPDKAAGCCGCWPCWPPKRGRRL</sequence>
<dbReference type="OMA" id="AHPNNDW"/>